<evidence type="ECO:0000256" key="7">
    <source>
        <dbReference type="HAMAP-Rule" id="MF_00672"/>
    </source>
</evidence>
<feature type="transmembrane region" description="Helical" evidence="7">
    <location>
        <begin position="140"/>
        <end position="166"/>
    </location>
</feature>
<dbReference type="RefSeq" id="WP_004520936.1">
    <property type="nucleotide sequence ID" value="NZ_ACEO02000014.1"/>
</dbReference>
<dbReference type="AlphaFoldDB" id="A0A9W5INX0"/>
<organism evidence="8 9">
    <name type="scientific">Neisseria subflava NJ9703</name>
    <dbReference type="NCBI Taxonomy" id="546268"/>
    <lineage>
        <taxon>Bacteria</taxon>
        <taxon>Pseudomonadati</taxon>
        <taxon>Pseudomonadota</taxon>
        <taxon>Betaproteobacteria</taxon>
        <taxon>Neisseriales</taxon>
        <taxon>Neisseriaceae</taxon>
        <taxon>Neisseria</taxon>
    </lineage>
</organism>
<keyword evidence="4 7" id="KW-0812">Transmembrane</keyword>
<dbReference type="GO" id="GO:0005886">
    <property type="term" value="C:plasma membrane"/>
    <property type="evidence" value="ECO:0007669"/>
    <property type="project" value="UniProtKB-SubCell"/>
</dbReference>
<evidence type="ECO:0000256" key="6">
    <source>
        <dbReference type="ARBA" id="ARBA00023136"/>
    </source>
</evidence>
<evidence type="ECO:0000256" key="5">
    <source>
        <dbReference type="ARBA" id="ARBA00022989"/>
    </source>
</evidence>
<feature type="transmembrane region" description="Helical" evidence="7">
    <location>
        <begin position="43"/>
        <end position="63"/>
    </location>
</feature>
<comment type="subcellular location">
    <subcellularLocation>
        <location evidence="1 7">Cell membrane</location>
        <topology evidence="1 7">Multi-pass membrane protein</topology>
    </subcellularLocation>
</comment>
<dbReference type="PANTHER" id="PTHR30213:SF0">
    <property type="entry name" value="UPF0761 MEMBRANE PROTEIN YIHY"/>
    <property type="match status" value="1"/>
</dbReference>
<gene>
    <name evidence="8" type="ORF">NEISUBOT_05420</name>
</gene>
<accession>A0A9W5INX0</accession>
<dbReference type="NCBIfam" id="NF003256">
    <property type="entry name" value="PRK04214.1"/>
    <property type="match status" value="1"/>
</dbReference>
<evidence type="ECO:0000313" key="9">
    <source>
        <dbReference type="Proteomes" id="UP000004621"/>
    </source>
</evidence>
<dbReference type="Pfam" id="PF03631">
    <property type="entry name" value="Virul_fac_BrkB"/>
    <property type="match status" value="1"/>
</dbReference>
<comment type="similarity">
    <text evidence="7">Belongs to the UPF0761 family.</text>
</comment>
<feature type="transmembrane region" description="Helical" evidence="7">
    <location>
        <begin position="172"/>
        <end position="190"/>
    </location>
</feature>
<feature type="transmembrane region" description="Helical" evidence="7">
    <location>
        <begin position="100"/>
        <end position="119"/>
    </location>
</feature>
<sequence length="400" mass="45327">MPFSQWWQGFLKSKGVAFAWFVVRRFDDERVPQVAANMTFTTLLALVPVLTVMVVIASAFPVFDQWSGEFVSFINRTIVPQGADMVFDYINAFRDKATKLTAIGSVMLVVTSLMLIRTIDNAFNRIWRVNSQRPWMMQFLVYWALLTFGPLSLGVGLSVVIGQVQVVGGSEWLRIITAVSFITMLLWGLYRFVPNRFVPASHALVGAAVTAFCLETARFLFAWYMGNFDGYKSIYGAFAAVPFFLLWLNLLWTLVLGGAVLTSSLSYWRGEAFRRSLDARGRFDDVLKILLLLDSAQQNGKALPVQEFRRHINMGFDELGELLEKLARHGYVYSGRQGWVLKMGAESIDLAELFKLFVYRPQTLNKDKVNQTVDHIMQPCLETLNMTLAEFGAHTKKQSS</sequence>
<dbReference type="EMBL" id="ACEO02000014">
    <property type="protein sequence ID" value="EFC51089.1"/>
    <property type="molecule type" value="Genomic_DNA"/>
</dbReference>
<dbReference type="NCBIfam" id="TIGR00765">
    <property type="entry name" value="yihY_not_rbn"/>
    <property type="match status" value="1"/>
</dbReference>
<evidence type="ECO:0000256" key="4">
    <source>
        <dbReference type="ARBA" id="ARBA00022692"/>
    </source>
</evidence>
<protein>
    <recommendedName>
        <fullName evidence="7">UPF0761 membrane protein NEISUBOT_05420</fullName>
    </recommendedName>
</protein>
<reference evidence="8 9" key="1">
    <citation type="submission" date="2010-01" db="EMBL/GenBank/DDBJ databases">
        <authorList>
            <person name="Weinstock G."/>
            <person name="Sodergren E."/>
            <person name="Clifton S."/>
            <person name="Fulton L."/>
            <person name="Fulton B."/>
            <person name="Courtney L."/>
            <person name="Fronick C."/>
            <person name="Harrison M."/>
            <person name="Strong C."/>
            <person name="Farmer C."/>
            <person name="Delahaunty K."/>
            <person name="Markovic C."/>
            <person name="Hall O."/>
            <person name="Minx P."/>
            <person name="Tomlinson C."/>
            <person name="Mitreva M."/>
            <person name="Nelson J."/>
            <person name="Hou S."/>
            <person name="Wollam A."/>
            <person name="Pepin K.H."/>
            <person name="Johnson M."/>
            <person name="Bhonagiri V."/>
            <person name="Nash W.E."/>
            <person name="Warren W."/>
            <person name="Chinwalla A."/>
            <person name="Mardis E.R."/>
            <person name="Wilson R.K."/>
        </authorList>
    </citation>
    <scope>NUCLEOTIDE SEQUENCE [LARGE SCALE GENOMIC DNA]</scope>
    <source>
        <strain evidence="8 9">NJ9703</strain>
    </source>
</reference>
<keyword evidence="6 7" id="KW-0472">Membrane</keyword>
<keyword evidence="2 7" id="KW-1003">Cell membrane</keyword>
<dbReference type="HAMAP" id="MF_00672">
    <property type="entry name" value="UPF0761"/>
    <property type="match status" value="1"/>
</dbReference>
<dbReference type="InterPro" id="IPR017039">
    <property type="entry name" value="Virul_fac_BrkB"/>
</dbReference>
<evidence type="ECO:0000256" key="2">
    <source>
        <dbReference type="ARBA" id="ARBA00022475"/>
    </source>
</evidence>
<evidence type="ECO:0000256" key="3">
    <source>
        <dbReference type="ARBA" id="ARBA00022519"/>
    </source>
</evidence>
<feature type="transmembrane region" description="Helical" evidence="7">
    <location>
        <begin position="202"/>
        <end position="224"/>
    </location>
</feature>
<proteinExistence type="inferred from homology"/>
<evidence type="ECO:0000256" key="1">
    <source>
        <dbReference type="ARBA" id="ARBA00004651"/>
    </source>
</evidence>
<comment type="caution">
    <text evidence="8">The sequence shown here is derived from an EMBL/GenBank/DDBJ whole genome shotgun (WGS) entry which is preliminary data.</text>
</comment>
<name>A0A9W5INX0_NEISU</name>
<evidence type="ECO:0000313" key="8">
    <source>
        <dbReference type="EMBL" id="EFC51089.1"/>
    </source>
</evidence>
<dbReference type="PANTHER" id="PTHR30213">
    <property type="entry name" value="INNER MEMBRANE PROTEIN YHJD"/>
    <property type="match status" value="1"/>
</dbReference>
<dbReference type="Proteomes" id="UP000004621">
    <property type="component" value="Unassembled WGS sequence"/>
</dbReference>
<keyword evidence="5 7" id="KW-1133">Transmembrane helix</keyword>
<dbReference type="InterPro" id="IPR023679">
    <property type="entry name" value="UPF0761_bac"/>
</dbReference>
<feature type="transmembrane region" description="Helical" evidence="7">
    <location>
        <begin position="244"/>
        <end position="268"/>
    </location>
</feature>
<keyword evidence="3" id="KW-0997">Cell inner membrane</keyword>